<evidence type="ECO:0000313" key="1">
    <source>
        <dbReference type="EMBL" id="CQD12009.1"/>
    </source>
</evidence>
<gene>
    <name evidence="1" type="ORF">BN1232_02273</name>
</gene>
<organism evidence="1 2">
    <name type="scientific">Mycobacterium lentiflavum</name>
    <dbReference type="NCBI Taxonomy" id="141349"/>
    <lineage>
        <taxon>Bacteria</taxon>
        <taxon>Bacillati</taxon>
        <taxon>Actinomycetota</taxon>
        <taxon>Actinomycetes</taxon>
        <taxon>Mycobacteriales</taxon>
        <taxon>Mycobacteriaceae</taxon>
        <taxon>Mycobacterium</taxon>
        <taxon>Mycobacterium simiae complex</taxon>
    </lineage>
</organism>
<proteinExistence type="predicted"/>
<sequence length="174" mass="19102">MVPHRPYGDALALGQHRRILRGAVALAIALVDTRERRQLLGREAIAEVAAAATSWELAGKTFLATARRAANGRVPLTAVNGEAFALVSTAYASTVRVFTSAKLTCNDRRLLDSVREAETKLGAFMQALTLPASESADEERERIDRIIANGDKALRDFLRLCWCLLLLVYRPKAK</sequence>
<protein>
    <submittedName>
        <fullName evidence="1">Uncharacterized protein</fullName>
    </submittedName>
</protein>
<reference evidence="1 2" key="1">
    <citation type="submission" date="2015-03" db="EMBL/GenBank/DDBJ databases">
        <authorList>
            <person name="Urmite Genomes"/>
        </authorList>
    </citation>
    <scope>NUCLEOTIDE SEQUENCE [LARGE SCALE GENOMIC DNA]</scope>
    <source>
        <strain evidence="1 2">CSUR P1491</strain>
    </source>
</reference>
<dbReference type="AlphaFoldDB" id="A0A0E3WC42"/>
<dbReference type="Proteomes" id="UP000199251">
    <property type="component" value="Unassembled WGS sequence"/>
</dbReference>
<evidence type="ECO:0000313" key="2">
    <source>
        <dbReference type="Proteomes" id="UP000199251"/>
    </source>
</evidence>
<dbReference type="EMBL" id="CTEE01000001">
    <property type="protein sequence ID" value="CQD12009.1"/>
    <property type="molecule type" value="Genomic_DNA"/>
</dbReference>
<accession>A0A0E3WC42</accession>
<name>A0A0E3WC42_MYCLN</name>